<dbReference type="EMBL" id="JAULSX010000005">
    <property type="protein sequence ID" value="KAK3490979.1"/>
    <property type="molecule type" value="Genomic_DNA"/>
</dbReference>
<gene>
    <name evidence="2" type="ORF">B0T23DRAFT_382904</name>
</gene>
<reference evidence="2 3" key="1">
    <citation type="journal article" date="2023" name="Mol. Phylogenet. Evol.">
        <title>Genome-scale phylogeny and comparative genomics of the fungal order Sordariales.</title>
        <authorList>
            <person name="Hensen N."/>
            <person name="Bonometti L."/>
            <person name="Westerberg I."/>
            <person name="Brannstrom I.O."/>
            <person name="Guillou S."/>
            <person name="Cros-Aarteil S."/>
            <person name="Calhoun S."/>
            <person name="Haridas S."/>
            <person name="Kuo A."/>
            <person name="Mondo S."/>
            <person name="Pangilinan J."/>
            <person name="Riley R."/>
            <person name="LaButti K."/>
            <person name="Andreopoulos B."/>
            <person name="Lipzen A."/>
            <person name="Chen C."/>
            <person name="Yan M."/>
            <person name="Daum C."/>
            <person name="Ng V."/>
            <person name="Clum A."/>
            <person name="Steindorff A."/>
            <person name="Ohm R.A."/>
            <person name="Martin F."/>
            <person name="Silar P."/>
            <person name="Natvig D.O."/>
            <person name="Lalanne C."/>
            <person name="Gautier V."/>
            <person name="Ament-Velasquez S.L."/>
            <person name="Kruys A."/>
            <person name="Hutchinson M.I."/>
            <person name="Powell A.J."/>
            <person name="Barry K."/>
            <person name="Miller A.N."/>
            <person name="Grigoriev I.V."/>
            <person name="Debuchy R."/>
            <person name="Gladieux P."/>
            <person name="Hiltunen Thoren M."/>
            <person name="Johannesson H."/>
        </authorList>
    </citation>
    <scope>NUCLEOTIDE SEQUENCE [LARGE SCALE GENOMIC DNA]</scope>
    <source>
        <strain evidence="2 3">FGSC 10403</strain>
    </source>
</reference>
<evidence type="ECO:0000256" key="1">
    <source>
        <dbReference type="SAM" id="SignalP"/>
    </source>
</evidence>
<dbReference type="GeneID" id="87874987"/>
<evidence type="ECO:0000313" key="3">
    <source>
        <dbReference type="Proteomes" id="UP001285908"/>
    </source>
</evidence>
<keyword evidence="1" id="KW-0732">Signal</keyword>
<dbReference type="Proteomes" id="UP001285908">
    <property type="component" value="Unassembled WGS sequence"/>
</dbReference>
<feature type="chain" id="PRO_5042614057" description="Secreted protein" evidence="1">
    <location>
        <begin position="28"/>
        <end position="96"/>
    </location>
</feature>
<dbReference type="RefSeq" id="XP_062692162.1">
    <property type="nucleotide sequence ID" value="XM_062837365.1"/>
</dbReference>
<organism evidence="2 3">
    <name type="scientific">Neurospora hispaniola</name>
    <dbReference type="NCBI Taxonomy" id="588809"/>
    <lineage>
        <taxon>Eukaryota</taxon>
        <taxon>Fungi</taxon>
        <taxon>Dikarya</taxon>
        <taxon>Ascomycota</taxon>
        <taxon>Pezizomycotina</taxon>
        <taxon>Sordariomycetes</taxon>
        <taxon>Sordariomycetidae</taxon>
        <taxon>Sordariales</taxon>
        <taxon>Sordariaceae</taxon>
        <taxon>Neurospora</taxon>
    </lineage>
</organism>
<feature type="signal peptide" evidence="1">
    <location>
        <begin position="1"/>
        <end position="27"/>
    </location>
</feature>
<name>A0AAJ0MQK5_9PEZI</name>
<evidence type="ECO:0008006" key="4">
    <source>
        <dbReference type="Google" id="ProtNLM"/>
    </source>
</evidence>
<evidence type="ECO:0000313" key="2">
    <source>
        <dbReference type="EMBL" id="KAK3490979.1"/>
    </source>
</evidence>
<keyword evidence="3" id="KW-1185">Reference proteome</keyword>
<protein>
    <recommendedName>
        <fullName evidence="4">Secreted protein</fullName>
    </recommendedName>
</protein>
<comment type="caution">
    <text evidence="2">The sequence shown here is derived from an EMBL/GenBank/DDBJ whole genome shotgun (WGS) entry which is preliminary data.</text>
</comment>
<sequence length="96" mass="10756">MRPHPFTMLSPCCTCFSFFLSPRLLRAAPRKLLPYPFLYRAVGLLADNRDGGECVAFVYHEEGDETDQRQPATQLTDGCLSELRLLGSSETSMQAI</sequence>
<dbReference type="AlphaFoldDB" id="A0AAJ0MQK5"/>
<proteinExistence type="predicted"/>
<accession>A0AAJ0MQK5</accession>